<proteinExistence type="predicted"/>
<dbReference type="InterPro" id="IPR025496">
    <property type="entry name" value="DUF4387"/>
</dbReference>
<evidence type="ECO:0000313" key="2">
    <source>
        <dbReference type="EMBL" id="UWZ58179.1"/>
    </source>
</evidence>
<protein>
    <submittedName>
        <fullName evidence="2">DUF4387 domain-containing protein</fullName>
    </submittedName>
</protein>
<dbReference type="OrthoDB" id="3296885at2"/>
<organism evidence="2 3">
    <name type="scientific">Dactylosporangium aurantiacum</name>
    <dbReference type="NCBI Taxonomy" id="35754"/>
    <lineage>
        <taxon>Bacteria</taxon>
        <taxon>Bacillati</taxon>
        <taxon>Actinomycetota</taxon>
        <taxon>Actinomycetes</taxon>
        <taxon>Micromonosporales</taxon>
        <taxon>Micromonosporaceae</taxon>
        <taxon>Dactylosporangium</taxon>
    </lineage>
</organism>
<evidence type="ECO:0000313" key="3">
    <source>
        <dbReference type="Proteomes" id="UP001058003"/>
    </source>
</evidence>
<sequence length="119" mass="12948">MTASPAPRTVADLALEVRSKNAGPFWVTMELFMRDAAGYALVADPAFLDEHVVARLYDVDAGTVQLFRLPDLNVVKISFPRPVPQGSLRDRDIHAGQHHVPLALLPLPVAAPTVTSRRG</sequence>
<dbReference type="KEGG" id="daur:Daura_19610"/>
<dbReference type="Proteomes" id="UP001058003">
    <property type="component" value="Chromosome"/>
</dbReference>
<dbReference type="RefSeq" id="WP_033361782.1">
    <property type="nucleotide sequence ID" value="NZ_CP073767.1"/>
</dbReference>
<dbReference type="AlphaFoldDB" id="A0A9Q9MIQ6"/>
<keyword evidence="3" id="KW-1185">Reference proteome</keyword>
<accession>A0A9Q9MIQ6</accession>
<name>A0A9Q9MIQ6_9ACTN</name>
<dbReference type="EMBL" id="CP073767">
    <property type="protein sequence ID" value="UWZ58179.1"/>
    <property type="molecule type" value="Genomic_DNA"/>
</dbReference>
<dbReference type="Pfam" id="PF14330">
    <property type="entry name" value="DUF4387"/>
    <property type="match status" value="1"/>
</dbReference>
<gene>
    <name evidence="2" type="ORF">Daura_19610</name>
</gene>
<evidence type="ECO:0000259" key="1">
    <source>
        <dbReference type="Pfam" id="PF14330"/>
    </source>
</evidence>
<feature type="domain" description="DUF4387" evidence="1">
    <location>
        <begin position="11"/>
        <end position="103"/>
    </location>
</feature>
<reference evidence="2" key="1">
    <citation type="submission" date="2021-04" db="EMBL/GenBank/DDBJ databases">
        <title>Dactylosporangium aurantiacum NRRL B-8018 full assembly.</title>
        <authorList>
            <person name="Hartkoorn R.C."/>
            <person name="Beaudoing E."/>
            <person name="Hot D."/>
        </authorList>
    </citation>
    <scope>NUCLEOTIDE SEQUENCE</scope>
    <source>
        <strain evidence="2">NRRL B-8018</strain>
    </source>
</reference>